<dbReference type="InterPro" id="IPR020846">
    <property type="entry name" value="MFS_dom"/>
</dbReference>
<evidence type="ECO:0000259" key="8">
    <source>
        <dbReference type="PROSITE" id="PS50850"/>
    </source>
</evidence>
<feature type="transmembrane region" description="Helical" evidence="7">
    <location>
        <begin position="330"/>
        <end position="352"/>
    </location>
</feature>
<dbReference type="GO" id="GO:0005886">
    <property type="term" value="C:plasma membrane"/>
    <property type="evidence" value="ECO:0007669"/>
    <property type="project" value="UniProtKB-SubCell"/>
</dbReference>
<evidence type="ECO:0000256" key="7">
    <source>
        <dbReference type="SAM" id="Phobius"/>
    </source>
</evidence>
<feature type="transmembrane region" description="Helical" evidence="7">
    <location>
        <begin position="51"/>
        <end position="69"/>
    </location>
</feature>
<dbReference type="AlphaFoldDB" id="A0A9D1YZA1"/>
<feature type="transmembrane region" description="Helical" evidence="7">
    <location>
        <begin position="12"/>
        <end position="31"/>
    </location>
</feature>
<comment type="subcellular location">
    <subcellularLocation>
        <location evidence="1">Cell membrane</location>
        <topology evidence="1">Multi-pass membrane protein</topology>
    </subcellularLocation>
</comment>
<reference evidence="9" key="2">
    <citation type="submission" date="2021-04" db="EMBL/GenBank/DDBJ databases">
        <authorList>
            <person name="Gilroy R."/>
        </authorList>
    </citation>
    <scope>NUCLEOTIDE SEQUENCE</scope>
    <source>
        <strain evidence="9">5134</strain>
    </source>
</reference>
<feature type="domain" description="Major facilitator superfamily (MFS) profile" evidence="8">
    <location>
        <begin position="6"/>
        <end position="390"/>
    </location>
</feature>
<keyword evidence="3" id="KW-1003">Cell membrane</keyword>
<keyword evidence="6 7" id="KW-0472">Membrane</keyword>
<protein>
    <submittedName>
        <fullName evidence="9">MFS transporter</fullName>
    </submittedName>
</protein>
<feature type="transmembrane region" description="Helical" evidence="7">
    <location>
        <begin position="276"/>
        <end position="293"/>
    </location>
</feature>
<keyword evidence="5 7" id="KW-1133">Transmembrane helix</keyword>
<sequence length="400" mass="43840">MKIKTGKGSISLGVLLAIWSVSAIASLPGLAISPILGDLNKVFPKVTDLEIQMLTSLPSLLIIPFVLLSGKLSEGRDTLKLLTTGLSIFFLSGVACLFIRSIVGLIIVSCILGIGAGMVIPLSTGLVVAYFTGDYRVRQLGYSSAINNLTLVLATALTGYLADVDWHLPFLVYTLPGISLLLATFLRRKPSDPEPSQSIQLRYKRIDTRKLAGLMLFYFFITYAVLAVVYYASFLIDDYHIRSSFSGVLIALFFLAIMLPGLFIDRVIRHLKSRTNLVSLLLLAVGLCCLGLFRTKALLVVGALLAGFGYGVMQPVIYDKAATIAPPRSATFALSCVMAMNYLAVMLCPFLTDLFRDPFHTHSDRFPFLFSAALVCILAVVTWRCRRSFTLGLDEVYYKS</sequence>
<feature type="transmembrane region" description="Helical" evidence="7">
    <location>
        <begin position="145"/>
        <end position="162"/>
    </location>
</feature>
<evidence type="ECO:0000256" key="2">
    <source>
        <dbReference type="ARBA" id="ARBA00022448"/>
    </source>
</evidence>
<dbReference type="Proteomes" id="UP000886844">
    <property type="component" value="Unassembled WGS sequence"/>
</dbReference>
<evidence type="ECO:0000313" key="9">
    <source>
        <dbReference type="EMBL" id="HIY68512.1"/>
    </source>
</evidence>
<evidence type="ECO:0000256" key="5">
    <source>
        <dbReference type="ARBA" id="ARBA00022989"/>
    </source>
</evidence>
<keyword evidence="2" id="KW-0813">Transport</keyword>
<dbReference type="InterPro" id="IPR050171">
    <property type="entry name" value="MFS_Transporters"/>
</dbReference>
<feature type="transmembrane region" description="Helical" evidence="7">
    <location>
        <begin position="364"/>
        <end position="383"/>
    </location>
</feature>
<feature type="transmembrane region" description="Helical" evidence="7">
    <location>
        <begin position="244"/>
        <end position="264"/>
    </location>
</feature>
<evidence type="ECO:0000256" key="4">
    <source>
        <dbReference type="ARBA" id="ARBA00022692"/>
    </source>
</evidence>
<reference evidence="9" key="1">
    <citation type="journal article" date="2021" name="PeerJ">
        <title>Extensive microbial diversity within the chicken gut microbiome revealed by metagenomics and culture.</title>
        <authorList>
            <person name="Gilroy R."/>
            <person name="Ravi A."/>
            <person name="Getino M."/>
            <person name="Pursley I."/>
            <person name="Horton D.L."/>
            <person name="Alikhan N.F."/>
            <person name="Baker D."/>
            <person name="Gharbi K."/>
            <person name="Hall N."/>
            <person name="Watson M."/>
            <person name="Adriaenssens E.M."/>
            <person name="Foster-Nyarko E."/>
            <person name="Jarju S."/>
            <person name="Secka A."/>
            <person name="Antonio M."/>
            <person name="Oren A."/>
            <person name="Chaudhuri R.R."/>
            <person name="La Ragione R."/>
            <person name="Hildebrand F."/>
            <person name="Pallen M.J."/>
        </authorList>
    </citation>
    <scope>NUCLEOTIDE SEQUENCE</scope>
    <source>
        <strain evidence="9">5134</strain>
    </source>
</reference>
<dbReference type="GO" id="GO:0022857">
    <property type="term" value="F:transmembrane transporter activity"/>
    <property type="evidence" value="ECO:0007669"/>
    <property type="project" value="InterPro"/>
</dbReference>
<name>A0A9D1YZA1_9BACT</name>
<feature type="transmembrane region" description="Helical" evidence="7">
    <location>
        <begin position="299"/>
        <end position="318"/>
    </location>
</feature>
<dbReference type="InterPro" id="IPR011701">
    <property type="entry name" value="MFS"/>
</dbReference>
<dbReference type="EMBL" id="DXDA01000031">
    <property type="protein sequence ID" value="HIY68512.1"/>
    <property type="molecule type" value="Genomic_DNA"/>
</dbReference>
<proteinExistence type="predicted"/>
<feature type="transmembrane region" description="Helical" evidence="7">
    <location>
        <begin position="211"/>
        <end position="232"/>
    </location>
</feature>
<feature type="transmembrane region" description="Helical" evidence="7">
    <location>
        <begin position="106"/>
        <end position="133"/>
    </location>
</feature>
<dbReference type="Pfam" id="PF07690">
    <property type="entry name" value="MFS_1"/>
    <property type="match status" value="1"/>
</dbReference>
<dbReference type="PANTHER" id="PTHR23517:SF2">
    <property type="entry name" value="MULTIDRUG RESISTANCE PROTEIN MDTH"/>
    <property type="match status" value="1"/>
</dbReference>
<dbReference type="PANTHER" id="PTHR23517">
    <property type="entry name" value="RESISTANCE PROTEIN MDTM, PUTATIVE-RELATED-RELATED"/>
    <property type="match status" value="1"/>
</dbReference>
<organism evidence="9 10">
    <name type="scientific">Candidatus Alistipes intestinigallinarum</name>
    <dbReference type="NCBI Taxonomy" id="2838440"/>
    <lineage>
        <taxon>Bacteria</taxon>
        <taxon>Pseudomonadati</taxon>
        <taxon>Bacteroidota</taxon>
        <taxon>Bacteroidia</taxon>
        <taxon>Bacteroidales</taxon>
        <taxon>Rikenellaceae</taxon>
        <taxon>Alistipes</taxon>
    </lineage>
</organism>
<dbReference type="SUPFAM" id="SSF103473">
    <property type="entry name" value="MFS general substrate transporter"/>
    <property type="match status" value="1"/>
</dbReference>
<dbReference type="PROSITE" id="PS50850">
    <property type="entry name" value="MFS"/>
    <property type="match status" value="1"/>
</dbReference>
<dbReference type="Gene3D" id="1.20.1250.20">
    <property type="entry name" value="MFS general substrate transporter like domains"/>
    <property type="match status" value="1"/>
</dbReference>
<evidence type="ECO:0000256" key="6">
    <source>
        <dbReference type="ARBA" id="ARBA00023136"/>
    </source>
</evidence>
<feature type="transmembrane region" description="Helical" evidence="7">
    <location>
        <begin position="81"/>
        <end position="100"/>
    </location>
</feature>
<dbReference type="InterPro" id="IPR036259">
    <property type="entry name" value="MFS_trans_sf"/>
</dbReference>
<keyword evidence="4 7" id="KW-0812">Transmembrane</keyword>
<gene>
    <name evidence="9" type="ORF">H9828_03750</name>
</gene>
<evidence type="ECO:0000313" key="10">
    <source>
        <dbReference type="Proteomes" id="UP000886844"/>
    </source>
</evidence>
<accession>A0A9D1YZA1</accession>
<evidence type="ECO:0000256" key="1">
    <source>
        <dbReference type="ARBA" id="ARBA00004651"/>
    </source>
</evidence>
<comment type="caution">
    <text evidence="9">The sequence shown here is derived from an EMBL/GenBank/DDBJ whole genome shotgun (WGS) entry which is preliminary data.</text>
</comment>
<evidence type="ECO:0000256" key="3">
    <source>
        <dbReference type="ARBA" id="ARBA00022475"/>
    </source>
</evidence>
<feature type="transmembrane region" description="Helical" evidence="7">
    <location>
        <begin position="168"/>
        <end position="186"/>
    </location>
</feature>